<protein>
    <submittedName>
        <fullName evidence="2">Thioldisulfide interchange protein DsbA</fullName>
    </submittedName>
</protein>
<dbReference type="EMBL" id="LGLK01000057">
    <property type="protein sequence ID" value="KPC17895.1"/>
    <property type="molecule type" value="Genomic_DNA"/>
</dbReference>
<keyword evidence="3" id="KW-1185">Reference proteome</keyword>
<dbReference type="Proteomes" id="UP000037943">
    <property type="component" value="Unassembled WGS sequence"/>
</dbReference>
<gene>
    <name evidence="1" type="ORF">AC499_0138</name>
    <name evidence="2" type="ORF">AC499_1097</name>
</gene>
<reference evidence="2" key="1">
    <citation type="submission" date="2015-07" db="EMBL/GenBank/DDBJ databases">
        <authorList>
            <person name="O'Brien H.E."/>
            <person name="Thakur S."/>
            <person name="Gong Y."/>
            <person name="Wang P.W."/>
            <person name="Guttman D.S."/>
        </authorList>
    </citation>
    <scope>NUCLEOTIDE SEQUENCE</scope>
    <source>
        <strain evidence="2">107</strain>
    </source>
</reference>
<reference evidence="2 3" key="2">
    <citation type="submission" date="2015-10" db="EMBL/GenBank/DDBJ databases">
        <title>Comparative genomics and high-throughput reverse genetic screens identify a new phytobacterial MAMP and an Arabidopsis receptor required for immune elicitation.</title>
        <authorList>
            <person name="Mott G.A."/>
            <person name="Thakur S."/>
            <person name="Wang P.W."/>
            <person name="Desveaux D."/>
            <person name="Guttman D.S."/>
        </authorList>
    </citation>
    <scope>NUCLEOTIDE SEQUENCE [LARGE SCALE GENOMIC DNA]</scope>
    <source>
        <strain evidence="2 3">107</strain>
    </source>
</reference>
<dbReference type="EMBL" id="LGLK01000057">
    <property type="protein sequence ID" value="KPC16936.1"/>
    <property type="molecule type" value="Genomic_DNA"/>
</dbReference>
<evidence type="ECO:0000313" key="1">
    <source>
        <dbReference type="EMBL" id="KPC16936.1"/>
    </source>
</evidence>
<proteinExistence type="predicted"/>
<accession>A0ABR5KTL4</accession>
<sequence>MATIQDKQLVTKADMKQAIAVALAAESQAGHPVNFSAEAVFTDLDSKQTDEQISLAKSLVAQIGLKGVPTLLLKKSVVLELGNGMNYDNFLPTAIDILRGTASHD</sequence>
<evidence type="ECO:0000313" key="2">
    <source>
        <dbReference type="EMBL" id="KPC17895.1"/>
    </source>
</evidence>
<name>A0ABR5KTL4_PSEAV</name>
<comment type="caution">
    <text evidence="2">The sequence shown here is derived from an EMBL/GenBank/DDBJ whole genome shotgun (WGS) entry which is preliminary data.</text>
</comment>
<organism evidence="2 3">
    <name type="scientific">Pseudomonas amygdali pv. lachrymans</name>
    <name type="common">Pseudomonas syringae pv. lachrymans</name>
    <dbReference type="NCBI Taxonomy" id="53707"/>
    <lineage>
        <taxon>Bacteria</taxon>
        <taxon>Pseudomonadati</taxon>
        <taxon>Pseudomonadota</taxon>
        <taxon>Gammaproteobacteria</taxon>
        <taxon>Pseudomonadales</taxon>
        <taxon>Pseudomonadaceae</taxon>
        <taxon>Pseudomonas</taxon>
        <taxon>Pseudomonas amygdali</taxon>
    </lineage>
</organism>
<evidence type="ECO:0000313" key="3">
    <source>
        <dbReference type="Proteomes" id="UP000037943"/>
    </source>
</evidence>